<gene>
    <name evidence="3" type="ORF">PWF71_01540</name>
</gene>
<accession>A0AAJ5VBV1</accession>
<keyword evidence="2" id="KW-0812">Transmembrane</keyword>
<feature type="transmembrane region" description="Helical" evidence="2">
    <location>
        <begin position="94"/>
        <end position="117"/>
    </location>
</feature>
<proteinExistence type="predicted"/>
<reference evidence="3" key="1">
    <citation type="submission" date="2023-02" db="EMBL/GenBank/DDBJ databases">
        <title>Genome sequence of Microbacterium liquefaciens B1075.</title>
        <authorList>
            <person name="Cao J."/>
            <person name="Li X."/>
        </authorList>
    </citation>
    <scope>NUCLEOTIDE SEQUENCE</scope>
    <source>
        <strain evidence="3">B1075</strain>
    </source>
</reference>
<dbReference type="EMBL" id="CP118606">
    <property type="protein sequence ID" value="WEF21375.1"/>
    <property type="molecule type" value="Genomic_DNA"/>
</dbReference>
<keyword evidence="2" id="KW-1133">Transmembrane helix</keyword>
<evidence type="ECO:0000256" key="1">
    <source>
        <dbReference type="SAM" id="MobiDB-lite"/>
    </source>
</evidence>
<name>A0AAJ5VBV1_MICMQ</name>
<feature type="compositionally biased region" description="Basic and acidic residues" evidence="1">
    <location>
        <begin position="24"/>
        <end position="44"/>
    </location>
</feature>
<feature type="region of interest" description="Disordered" evidence="1">
    <location>
        <begin position="24"/>
        <end position="54"/>
    </location>
</feature>
<evidence type="ECO:0000313" key="4">
    <source>
        <dbReference type="Proteomes" id="UP001214756"/>
    </source>
</evidence>
<protein>
    <submittedName>
        <fullName evidence="3">Uncharacterized protein</fullName>
    </submittedName>
</protein>
<sequence length="118" mass="13179">MTDNTSSMYPMGYIKIAWSHGPSETKEETMARKIPETNDPHDDSGSEAIAAHARSGHLDMNDPVIRREANRAMRQETRSHLWGDTAHRKGVRRALFIALLVLAVWIAALFTPVLLGIT</sequence>
<evidence type="ECO:0000256" key="2">
    <source>
        <dbReference type="SAM" id="Phobius"/>
    </source>
</evidence>
<organism evidence="3 4">
    <name type="scientific">Microbacterium maritypicum</name>
    <name type="common">Microbacterium liquefaciens</name>
    <dbReference type="NCBI Taxonomy" id="33918"/>
    <lineage>
        <taxon>Bacteria</taxon>
        <taxon>Bacillati</taxon>
        <taxon>Actinomycetota</taxon>
        <taxon>Actinomycetes</taxon>
        <taxon>Micrococcales</taxon>
        <taxon>Microbacteriaceae</taxon>
        <taxon>Microbacterium</taxon>
    </lineage>
</organism>
<dbReference type="AlphaFoldDB" id="A0AAJ5VBV1"/>
<evidence type="ECO:0000313" key="3">
    <source>
        <dbReference type="EMBL" id="WEF21375.1"/>
    </source>
</evidence>
<dbReference type="RefSeq" id="WP_275093381.1">
    <property type="nucleotide sequence ID" value="NZ_CBDRLE010000002.1"/>
</dbReference>
<keyword evidence="2" id="KW-0472">Membrane</keyword>
<dbReference type="Proteomes" id="UP001214756">
    <property type="component" value="Chromosome"/>
</dbReference>